<dbReference type="PANTHER" id="PTHR42928">
    <property type="entry name" value="TRICARBOXYLATE-BINDING PROTEIN"/>
    <property type="match status" value="1"/>
</dbReference>
<dbReference type="InterPro" id="IPR005064">
    <property type="entry name" value="BUG"/>
</dbReference>
<comment type="similarity">
    <text evidence="1">Belongs to the UPF0065 (bug) family.</text>
</comment>
<dbReference type="OrthoDB" id="8881899at2"/>
<evidence type="ECO:0000313" key="3">
    <source>
        <dbReference type="EMBL" id="SDJ14715.1"/>
    </source>
</evidence>
<keyword evidence="4" id="KW-1185">Reference proteome</keyword>
<feature type="signal peptide" evidence="2">
    <location>
        <begin position="1"/>
        <end position="23"/>
    </location>
</feature>
<dbReference type="SUPFAM" id="SSF53850">
    <property type="entry name" value="Periplasmic binding protein-like II"/>
    <property type="match status" value="1"/>
</dbReference>
<keyword evidence="2" id="KW-0732">Signal</keyword>
<dbReference type="PANTHER" id="PTHR42928:SF5">
    <property type="entry name" value="BLR1237 PROTEIN"/>
    <property type="match status" value="1"/>
</dbReference>
<dbReference type="RefSeq" id="WP_090399456.1">
    <property type="nucleotide sequence ID" value="NZ_FNEN01000017.1"/>
</dbReference>
<evidence type="ECO:0000256" key="2">
    <source>
        <dbReference type="SAM" id="SignalP"/>
    </source>
</evidence>
<dbReference type="Proteomes" id="UP000198853">
    <property type="component" value="Unassembled WGS sequence"/>
</dbReference>
<organism evidence="3 4">
    <name type="scientific">Natribacillus halophilus</name>
    <dbReference type="NCBI Taxonomy" id="549003"/>
    <lineage>
        <taxon>Bacteria</taxon>
        <taxon>Bacillati</taxon>
        <taxon>Bacillota</taxon>
        <taxon>Bacilli</taxon>
        <taxon>Bacillales</taxon>
        <taxon>Bacillaceae</taxon>
        <taxon>Natribacillus</taxon>
    </lineage>
</organism>
<accession>A0A1G8RDW6</accession>
<dbReference type="Pfam" id="PF03401">
    <property type="entry name" value="TctC"/>
    <property type="match status" value="1"/>
</dbReference>
<feature type="chain" id="PRO_5039610231" evidence="2">
    <location>
        <begin position="24"/>
        <end position="325"/>
    </location>
</feature>
<gene>
    <name evidence="3" type="ORF">SAMN04488123_1179</name>
</gene>
<evidence type="ECO:0000313" key="4">
    <source>
        <dbReference type="Proteomes" id="UP000198853"/>
    </source>
</evidence>
<reference evidence="3 4" key="1">
    <citation type="submission" date="2016-10" db="EMBL/GenBank/DDBJ databases">
        <authorList>
            <person name="de Groot N.N."/>
        </authorList>
    </citation>
    <scope>NUCLEOTIDE SEQUENCE [LARGE SCALE GENOMIC DNA]</scope>
    <source>
        <strain evidence="3 4">DSM 21771</strain>
    </source>
</reference>
<keyword evidence="3" id="KW-0675">Receptor</keyword>
<dbReference type="Gene3D" id="3.40.190.10">
    <property type="entry name" value="Periplasmic binding protein-like II"/>
    <property type="match status" value="1"/>
</dbReference>
<dbReference type="CDD" id="cd07012">
    <property type="entry name" value="PBP2_Bug_TTT"/>
    <property type="match status" value="1"/>
</dbReference>
<dbReference type="InterPro" id="IPR042100">
    <property type="entry name" value="Bug_dom1"/>
</dbReference>
<name>A0A1G8RDW6_9BACI</name>
<evidence type="ECO:0000256" key="1">
    <source>
        <dbReference type="ARBA" id="ARBA00006987"/>
    </source>
</evidence>
<dbReference type="Gene3D" id="3.40.190.150">
    <property type="entry name" value="Bordetella uptake gene, domain 1"/>
    <property type="match status" value="1"/>
</dbReference>
<dbReference type="PROSITE" id="PS51257">
    <property type="entry name" value="PROKAR_LIPOPROTEIN"/>
    <property type="match status" value="1"/>
</dbReference>
<dbReference type="PIRSF" id="PIRSF017082">
    <property type="entry name" value="YflP"/>
    <property type="match status" value="1"/>
</dbReference>
<protein>
    <submittedName>
        <fullName evidence="3">Tripartite-type tricarboxylate transporter, receptor component TctC</fullName>
    </submittedName>
</protein>
<proteinExistence type="inferred from homology"/>
<sequence>MKAMKAIGVLLLPLLVACGEGTAGDTEEVDSYPQEPVEINIPASPGGGTDNGARLLSQHLPEYLEEDEDITVINEDGGGGTLAFNNVHTSEQEGHELFYWHQAVHSGYVTDQFESPATELTPITTFDELGQVYVVSADSPWETLEEFVEDASENPGELQFGAEMGGTTHFMAAMLELEADIDLDIQESGDESERMSALLGGQMDMVVTGVGNAIEYVESGDFAALGVLSEEPDELAPDMPTTVEQGYDIEFSAVQTLFGPPDMPDYAVDAVDEAVNEMLEDEDIISQLEDIGHTPAPQSHEETVQMVEEDLEEFEQIANELGITE</sequence>
<dbReference type="EMBL" id="FNEN01000017">
    <property type="protein sequence ID" value="SDJ14715.1"/>
    <property type="molecule type" value="Genomic_DNA"/>
</dbReference>
<dbReference type="AlphaFoldDB" id="A0A1G8RDW6"/>